<dbReference type="PANTHER" id="PTHR33744">
    <property type="entry name" value="CARBOHYDRATE DIACID REGULATOR"/>
    <property type="match status" value="1"/>
</dbReference>
<feature type="domain" description="PucR C-terminal helix-turn-helix" evidence="1">
    <location>
        <begin position="337"/>
        <end position="390"/>
    </location>
</feature>
<dbReference type="InterPro" id="IPR042070">
    <property type="entry name" value="PucR_C-HTH_sf"/>
</dbReference>
<proteinExistence type="predicted"/>
<dbReference type="Gene3D" id="1.10.10.2840">
    <property type="entry name" value="PucR C-terminal helix-turn-helix domain"/>
    <property type="match status" value="1"/>
</dbReference>
<dbReference type="InterPro" id="IPR051448">
    <property type="entry name" value="CdaR-like_regulators"/>
</dbReference>
<accession>A0A3E4UCU3</accession>
<gene>
    <name evidence="2" type="ORF">DXC39_07805</name>
</gene>
<dbReference type="PANTHER" id="PTHR33744:SF15">
    <property type="entry name" value="CARBOHYDRATE DIACID REGULATOR"/>
    <property type="match status" value="1"/>
</dbReference>
<comment type="caution">
    <text evidence="2">The sequence shown here is derived from an EMBL/GenBank/DDBJ whole genome shotgun (WGS) entry which is preliminary data.</text>
</comment>
<dbReference type="Pfam" id="PF13556">
    <property type="entry name" value="HTH_30"/>
    <property type="match status" value="1"/>
</dbReference>
<dbReference type="InterPro" id="IPR025736">
    <property type="entry name" value="PucR_C-HTH_dom"/>
</dbReference>
<dbReference type="Proteomes" id="UP000261257">
    <property type="component" value="Unassembled WGS sequence"/>
</dbReference>
<dbReference type="EMBL" id="QSSQ01000004">
    <property type="protein sequence ID" value="RGM06965.1"/>
    <property type="molecule type" value="Genomic_DNA"/>
</dbReference>
<sequence length="405" mass="46737">MLRIYDCAMERDGISVTAEGGLLMEMESITCFQYRLRNLACDGDILELLKALNERCGGQWVYSVRQDYEVYPDTPELSEAFFYPEWWKRGPVKAAFPGIQEFSWEGGSSFHFIHSSMTLGGEVRHLLQIRGEEEFTEEDHVLLDYACLLSWYTRDLPAASEGISAIMRQSYEGIRPLAVPDGVFPEDGYGIVLLERGDKGILKQQGYLGYRLHRSFRKSLRYCFLDETHLLLFVSTDNVMKVTEQLEGIIGIGDDDMIMGISGRYRASEMDQALGEARHAAEVGNLTDTDRRVFFHSELGIFRILEYPKPGSPVNRILEQMTDKLMEYPKEKRDALSDTMCCFVQNHFNFQKTADAMYAHVNTIRYRISLMENLWGCDLQREEDRLLFEVVSRLLPLWMKETGYE</sequence>
<evidence type="ECO:0000313" key="2">
    <source>
        <dbReference type="EMBL" id="RGM06965.1"/>
    </source>
</evidence>
<evidence type="ECO:0000259" key="1">
    <source>
        <dbReference type="Pfam" id="PF13556"/>
    </source>
</evidence>
<name>A0A3E4UCU3_9FIRM</name>
<reference evidence="2 3" key="1">
    <citation type="submission" date="2018-08" db="EMBL/GenBank/DDBJ databases">
        <title>A genome reference for cultivated species of the human gut microbiota.</title>
        <authorList>
            <person name="Zou Y."/>
            <person name="Xue W."/>
            <person name="Luo G."/>
        </authorList>
    </citation>
    <scope>NUCLEOTIDE SEQUENCE [LARGE SCALE GENOMIC DNA]</scope>
    <source>
        <strain evidence="2 3">TF05-11AC</strain>
    </source>
</reference>
<evidence type="ECO:0000313" key="3">
    <source>
        <dbReference type="Proteomes" id="UP000261257"/>
    </source>
</evidence>
<dbReference type="AlphaFoldDB" id="A0A3E4UCU3"/>
<organism evidence="2 3">
    <name type="scientific">Hungatella hathewayi</name>
    <dbReference type="NCBI Taxonomy" id="154046"/>
    <lineage>
        <taxon>Bacteria</taxon>
        <taxon>Bacillati</taxon>
        <taxon>Bacillota</taxon>
        <taxon>Clostridia</taxon>
        <taxon>Lachnospirales</taxon>
        <taxon>Lachnospiraceae</taxon>
        <taxon>Hungatella</taxon>
    </lineage>
</organism>
<protein>
    <submittedName>
        <fullName evidence="2">PucR family transcriptional regulator</fullName>
    </submittedName>
</protein>